<dbReference type="InParanoid" id="A0A0J6WW30"/>
<name>A0A0J6WW30_9FIRM</name>
<comment type="caution">
    <text evidence="2">The sequence shown here is derived from an EMBL/GenBank/DDBJ whole genome shotgun (WGS) entry which is preliminary data.</text>
</comment>
<dbReference type="AlphaFoldDB" id="A0A0J6WW30"/>
<evidence type="ECO:0000313" key="3">
    <source>
        <dbReference type="Proteomes" id="UP000036503"/>
    </source>
</evidence>
<protein>
    <submittedName>
        <fullName evidence="2">Uncharacterized protein</fullName>
    </submittedName>
</protein>
<dbReference type="Proteomes" id="UP000036503">
    <property type="component" value="Unassembled WGS sequence"/>
</dbReference>
<dbReference type="PATRIC" id="fig|1122219.3.peg.227"/>
<organism evidence="2 3">
    <name type="scientific">Megasphaera cerevisiae DSM 20462</name>
    <dbReference type="NCBI Taxonomy" id="1122219"/>
    <lineage>
        <taxon>Bacteria</taxon>
        <taxon>Bacillati</taxon>
        <taxon>Bacillota</taxon>
        <taxon>Negativicutes</taxon>
        <taxon>Veillonellales</taxon>
        <taxon>Veillonellaceae</taxon>
        <taxon>Megasphaera</taxon>
    </lineage>
</organism>
<reference evidence="2 3" key="1">
    <citation type="submission" date="2015-06" db="EMBL/GenBank/DDBJ databases">
        <title>Draft genome sequence of beer spoilage bacterium Megasphaera cerevisiae type strain 20462.</title>
        <authorList>
            <person name="Kutumbaka K."/>
            <person name="Pasmowitz J."/>
            <person name="Mategko J."/>
            <person name="Reyes D."/>
            <person name="Friedrich A."/>
            <person name="Han S."/>
            <person name="Martens-Habbena W."/>
            <person name="Neal-McKinney J."/>
            <person name="Janagama H.K."/>
            <person name="Nadala C."/>
            <person name="Samadpour M."/>
        </authorList>
    </citation>
    <scope>NUCLEOTIDE SEQUENCE [LARGE SCALE GENOMIC DNA]</scope>
    <source>
        <strain evidence="2 3">DSM 20462</strain>
    </source>
</reference>
<gene>
    <name evidence="2" type="ORF">AB840_01000</name>
</gene>
<keyword evidence="1" id="KW-1133">Transmembrane helix</keyword>
<feature type="transmembrane region" description="Helical" evidence="1">
    <location>
        <begin position="12"/>
        <end position="29"/>
    </location>
</feature>
<proteinExistence type="predicted"/>
<keyword evidence="3" id="KW-1185">Reference proteome</keyword>
<evidence type="ECO:0000313" key="2">
    <source>
        <dbReference type="EMBL" id="KMO87735.1"/>
    </source>
</evidence>
<evidence type="ECO:0000256" key="1">
    <source>
        <dbReference type="SAM" id="Phobius"/>
    </source>
</evidence>
<keyword evidence="1" id="KW-0472">Membrane</keyword>
<dbReference type="STRING" id="39029.BSR42_08040"/>
<accession>A0A0J6WW30</accession>
<keyword evidence="1" id="KW-0812">Transmembrane</keyword>
<sequence length="71" mass="8240">MTFTAISGLTRIVLFLFDTVIILAAMAYYGSKSAAIFFCRLFPLSPLINLIYNKVYVMLFILYIKRTIRYD</sequence>
<dbReference type="EMBL" id="LEKT01000002">
    <property type="protein sequence ID" value="KMO87735.1"/>
    <property type="molecule type" value="Genomic_DNA"/>
</dbReference>
<feature type="transmembrane region" description="Helical" evidence="1">
    <location>
        <begin position="41"/>
        <end position="64"/>
    </location>
</feature>